<gene>
    <name evidence="8" type="ORF">GcM3_033008</name>
</gene>
<dbReference type="SUPFAM" id="SSF57850">
    <property type="entry name" value="RING/U-box"/>
    <property type="match status" value="1"/>
</dbReference>
<dbReference type="PANTHER" id="PTHR43881">
    <property type="entry name" value="GAMMA-GLUTAMYLTRANSPEPTIDASE (AFU_ORTHOLOGUE AFUA_4G13580)"/>
    <property type="match status" value="1"/>
</dbReference>
<dbReference type="FunFam" id="4.10.60.10:FF:000005">
    <property type="entry name" value="E3 ubiquitin-protein ligase RBBP6"/>
    <property type="match status" value="1"/>
</dbReference>
<evidence type="ECO:0000313" key="8">
    <source>
        <dbReference type="EMBL" id="RKF81609.1"/>
    </source>
</evidence>
<dbReference type="EMBL" id="MCBQ01003386">
    <property type="protein sequence ID" value="RKF81609.1"/>
    <property type="molecule type" value="Genomic_DNA"/>
</dbReference>
<protein>
    <submittedName>
        <fullName evidence="8">Uncharacterized protein</fullName>
    </submittedName>
</protein>
<keyword evidence="9" id="KW-1185">Reference proteome</keyword>
<dbReference type="InterPro" id="IPR014891">
    <property type="entry name" value="DWNN_domain"/>
</dbReference>
<name>A0A420J469_9PEZI</name>
<dbReference type="AlphaFoldDB" id="A0A420J469"/>
<feature type="compositionally biased region" description="Polar residues" evidence="5">
    <location>
        <begin position="983"/>
        <end position="996"/>
    </location>
</feature>
<feature type="compositionally biased region" description="Basic residues" evidence="5">
    <location>
        <begin position="1194"/>
        <end position="1204"/>
    </location>
</feature>
<feature type="domain" description="CCHC-type" evidence="6">
    <location>
        <begin position="794"/>
        <end position="808"/>
    </location>
</feature>
<evidence type="ECO:0000256" key="5">
    <source>
        <dbReference type="SAM" id="MobiDB-lite"/>
    </source>
</evidence>
<dbReference type="Pfam" id="PF08783">
    <property type="entry name" value="DWNN"/>
    <property type="match status" value="1"/>
</dbReference>
<dbReference type="InterPro" id="IPR025829">
    <property type="entry name" value="Zn_knuckle_CX2CX3GHX4C"/>
</dbReference>
<dbReference type="PROSITE" id="PS51282">
    <property type="entry name" value="DWNN"/>
    <property type="match status" value="1"/>
</dbReference>
<evidence type="ECO:0000256" key="4">
    <source>
        <dbReference type="PROSITE-ProRule" id="PRU00047"/>
    </source>
</evidence>
<evidence type="ECO:0000259" key="7">
    <source>
        <dbReference type="PROSITE" id="PS51282"/>
    </source>
</evidence>
<dbReference type="Gene3D" id="3.60.20.40">
    <property type="match status" value="1"/>
</dbReference>
<dbReference type="SUPFAM" id="SSF57756">
    <property type="entry name" value="Retrovirus zinc finger-like domains"/>
    <property type="match status" value="1"/>
</dbReference>
<dbReference type="InterPro" id="IPR043138">
    <property type="entry name" value="GGT_lsub"/>
</dbReference>
<comment type="caution">
    <text evidence="8">The sequence shown here is derived from an EMBL/GenBank/DDBJ whole genome shotgun (WGS) entry which is preliminary data.</text>
</comment>
<dbReference type="PROSITE" id="PS50158">
    <property type="entry name" value="ZF_CCHC"/>
    <property type="match status" value="1"/>
</dbReference>
<evidence type="ECO:0000256" key="1">
    <source>
        <dbReference type="ARBA" id="ARBA00022723"/>
    </source>
</evidence>
<evidence type="ECO:0000256" key="3">
    <source>
        <dbReference type="ARBA" id="ARBA00022833"/>
    </source>
</evidence>
<feature type="compositionally biased region" description="Low complexity" evidence="5">
    <location>
        <begin position="1057"/>
        <end position="1072"/>
    </location>
</feature>
<dbReference type="InterPro" id="IPR052896">
    <property type="entry name" value="GGT-like_enzyme"/>
</dbReference>
<dbReference type="STRING" id="62708.A0A420J469"/>
<feature type="compositionally biased region" description="Basic and acidic residues" evidence="5">
    <location>
        <begin position="971"/>
        <end position="981"/>
    </location>
</feature>
<dbReference type="Gene3D" id="4.10.60.10">
    <property type="entry name" value="Zinc finger, CCHC-type"/>
    <property type="match status" value="1"/>
</dbReference>
<dbReference type="InterPro" id="IPR043137">
    <property type="entry name" value="GGT_ssub_C"/>
</dbReference>
<dbReference type="SUPFAM" id="SSF56235">
    <property type="entry name" value="N-terminal nucleophile aminohydrolases (Ntn hydrolases)"/>
    <property type="match status" value="1"/>
</dbReference>
<feature type="domain" description="DWNN" evidence="7">
    <location>
        <begin position="623"/>
        <end position="696"/>
    </location>
</feature>
<accession>A0A420J469</accession>
<dbReference type="Gene3D" id="3.30.40.10">
    <property type="entry name" value="Zinc/RING finger domain, C3HC4 (zinc finger)"/>
    <property type="match status" value="1"/>
</dbReference>
<dbReference type="GO" id="GO:0008270">
    <property type="term" value="F:zinc ion binding"/>
    <property type="evidence" value="ECO:0007669"/>
    <property type="project" value="UniProtKB-KW"/>
</dbReference>
<evidence type="ECO:0000313" key="9">
    <source>
        <dbReference type="Proteomes" id="UP000283383"/>
    </source>
</evidence>
<evidence type="ECO:0000259" key="6">
    <source>
        <dbReference type="PROSITE" id="PS50158"/>
    </source>
</evidence>
<dbReference type="Proteomes" id="UP000283383">
    <property type="component" value="Unassembled WGS sequence"/>
</dbReference>
<proteinExistence type="predicted"/>
<organism evidence="8 9">
    <name type="scientific">Golovinomyces cichoracearum</name>
    <dbReference type="NCBI Taxonomy" id="62708"/>
    <lineage>
        <taxon>Eukaryota</taxon>
        <taxon>Fungi</taxon>
        <taxon>Dikarya</taxon>
        <taxon>Ascomycota</taxon>
        <taxon>Pezizomycotina</taxon>
        <taxon>Leotiomycetes</taxon>
        <taxon>Erysiphales</taxon>
        <taxon>Erysiphaceae</taxon>
        <taxon>Golovinomyces</taxon>
    </lineage>
</organism>
<dbReference type="Gene3D" id="1.10.246.130">
    <property type="match status" value="1"/>
</dbReference>
<feature type="compositionally biased region" description="Low complexity" evidence="5">
    <location>
        <begin position="997"/>
        <end position="1008"/>
    </location>
</feature>
<dbReference type="GO" id="GO:0003676">
    <property type="term" value="F:nucleic acid binding"/>
    <property type="evidence" value="ECO:0007669"/>
    <property type="project" value="InterPro"/>
</dbReference>
<reference evidence="8 9" key="1">
    <citation type="journal article" date="2018" name="BMC Genomics">
        <title>Comparative genome analyses reveal sequence features reflecting distinct modes of host-adaptation between dicot and monocot powdery mildew.</title>
        <authorList>
            <person name="Wu Y."/>
            <person name="Ma X."/>
            <person name="Pan Z."/>
            <person name="Kale S.D."/>
            <person name="Song Y."/>
            <person name="King H."/>
            <person name="Zhang Q."/>
            <person name="Presley C."/>
            <person name="Deng X."/>
            <person name="Wei C.I."/>
            <person name="Xiao S."/>
        </authorList>
    </citation>
    <scope>NUCLEOTIDE SEQUENCE [LARGE SCALE GENOMIC DNA]</scope>
    <source>
        <strain evidence="8">UMSG3</strain>
    </source>
</reference>
<dbReference type="PRINTS" id="PR01210">
    <property type="entry name" value="GGTRANSPTASE"/>
</dbReference>
<dbReference type="SMART" id="SM00343">
    <property type="entry name" value="ZnF_C2HC"/>
    <property type="match status" value="1"/>
</dbReference>
<dbReference type="Pfam" id="PF13696">
    <property type="entry name" value="zf-CCHC_2"/>
    <property type="match status" value="1"/>
</dbReference>
<dbReference type="InterPro" id="IPR001878">
    <property type="entry name" value="Znf_CCHC"/>
</dbReference>
<feature type="region of interest" description="Disordered" evidence="5">
    <location>
        <begin position="971"/>
        <end position="1072"/>
    </location>
</feature>
<keyword evidence="2 4" id="KW-0863">Zinc-finger</keyword>
<sequence length="1212" mass="133672">MLLQSEEDFRRFQSRRSVVHSTKGMIACSQPLATRCGLKILDAGGNAADIAIAVAAGLNLTEPTSTGIGGDMFCLFYNAKLKKVEAINGSGRSSSKSHLEAIRQDLGLRNGVEGNIPLDSIHAVTVPGAAAGWVDTIERFGSGKLSLKQILAPAIELAENGFPVSELSSCMWKACEETLRVASPNFAELLIVGEEGDSALRAPRAGEIFRNLNLAKTLRSLSQDGKKGFYTGWVAEEIVKATKDRGGFLELEDLEKHMEMGSESVDPLSYIFKGQGCAKSIQRSDECISCHGDQGVEVWECPPNGQGIVALMALGILEILEERGKIPRFTKEQHNSVEYLHALIESLRIAFADASWWVADPAQSKVPYRQLVSRAYLEEQANLFNPTQASHRSYNHGNPSNNHCDTVYFSVTDEEGNAISFINSNYSGFGSGIVPKGTGIVLQNRGSNFNLTPGHPNAIAPCKRPYHTIIPAMITNVQDMSLHSVFGVMGGFMQPQGHIQVLFNMLVFKYNPQTALDAPRFCIRAKNKSSKACEWEVMLEEGISELVCEELMAMGHNSKIVSGLNGEIFGRGQVINQHVENNIVVFSGGSDPRGDGAAYPGKFFDVDFIHGTGSIRFLYDYSTYQDSLSQKEPSRVEFEGTGISVYELKRDIIIKSGLGDGADFDLSIFNDDGTEEYDDDTAVIPRSTTVIARRLPAAKKGAGRAQRYMTGKMPINSKSSIRKEQVKSSSKSAISNSVPQTNTVMSEEQRLAAMFEASSQQWSGQLEEMAKQTKVHHNGTKKFFEGEPPIGYVCYRCGEKGHWIKECPTNDDPSFENKPRIKRTTGIPRSFLRAVDKPMSNSSEGDDVKQHSGVMINAEGQFVIAEPDKKSWEIFQAKTKSSAAAERVAAVGSKEIQDRGLECSIDKRIFIDPMKTPCCEKTYCNDCITNSLIESDFTCPGCQTIGVLLDDLKQDEAMSLKIQQYLKEKNAMTREERDKSKSPLVNVQPSMNLNNIKSKSPSPPLSKKFTAVPNSPFLPSSDPRLNVINEDTNDSKKRSAEEVLENPKIPKGPKAMQQQQQQHQQQHPKQIRQQPLIVGMNSFGTIPFGMPYYGMSNMMNGFGGMNNMSMMPVVNPMMMNGYTGFSNMYPGMNGYNSMPNINMMSNNNMGIGCGLPMSCGNGVASGFPNQQKTIFAEPLPNEEDNAYFRQPVNPHRHQGRQRRARPQDYRML</sequence>
<dbReference type="PANTHER" id="PTHR43881:SF1">
    <property type="entry name" value="GAMMA-GLUTAMYLTRANSPEPTIDASE (AFU_ORTHOLOGUE AFUA_4G13580)"/>
    <property type="match status" value="1"/>
</dbReference>
<dbReference type="InterPro" id="IPR029055">
    <property type="entry name" value="Ntn_hydrolases_N"/>
</dbReference>
<dbReference type="CDD" id="cd16620">
    <property type="entry name" value="vRING-HC-C4C4_RBBP6"/>
    <property type="match status" value="1"/>
</dbReference>
<dbReference type="InterPro" id="IPR036875">
    <property type="entry name" value="Znf_CCHC_sf"/>
</dbReference>
<dbReference type="Pfam" id="PF01019">
    <property type="entry name" value="G_glu_transpept"/>
    <property type="match status" value="1"/>
</dbReference>
<feature type="region of interest" description="Disordered" evidence="5">
    <location>
        <begin position="1189"/>
        <end position="1212"/>
    </location>
</feature>
<dbReference type="Gene3D" id="3.10.20.90">
    <property type="entry name" value="Phosphatidylinositol 3-kinase Catalytic Subunit, Chain A, domain 1"/>
    <property type="match status" value="1"/>
</dbReference>
<evidence type="ECO:0000256" key="2">
    <source>
        <dbReference type="ARBA" id="ARBA00022771"/>
    </source>
</evidence>
<keyword evidence="1" id="KW-0479">Metal-binding</keyword>
<dbReference type="SMART" id="SM01180">
    <property type="entry name" value="DWNN"/>
    <property type="match status" value="1"/>
</dbReference>
<keyword evidence="3" id="KW-0862">Zinc</keyword>
<dbReference type="InterPro" id="IPR013083">
    <property type="entry name" value="Znf_RING/FYVE/PHD"/>
</dbReference>